<keyword evidence="7 9" id="KW-1133">Transmembrane helix</keyword>
<evidence type="ECO:0000256" key="3">
    <source>
        <dbReference type="ARBA" id="ARBA00022448"/>
    </source>
</evidence>
<dbReference type="Proteomes" id="UP000184522">
    <property type="component" value="Unassembled WGS sequence"/>
</dbReference>
<evidence type="ECO:0000256" key="6">
    <source>
        <dbReference type="ARBA" id="ARBA00022970"/>
    </source>
</evidence>
<comment type="subcellular location">
    <subcellularLocation>
        <location evidence="1">Cell membrane</location>
        <topology evidence="1">Multi-pass membrane protein</topology>
    </subcellularLocation>
</comment>
<keyword evidence="6" id="KW-0029">Amino-acid transport</keyword>
<feature type="transmembrane region" description="Helical" evidence="9">
    <location>
        <begin position="223"/>
        <end position="243"/>
    </location>
</feature>
<evidence type="ECO:0000256" key="7">
    <source>
        <dbReference type="ARBA" id="ARBA00022989"/>
    </source>
</evidence>
<dbReference type="GO" id="GO:0005886">
    <property type="term" value="C:plasma membrane"/>
    <property type="evidence" value="ECO:0007669"/>
    <property type="project" value="UniProtKB-SubCell"/>
</dbReference>
<dbReference type="STRING" id="1089305.SAMN05444148_1151"/>
<protein>
    <submittedName>
        <fullName evidence="10">Branched-chain amino acid:cation transporter, LIVCS family</fullName>
    </submittedName>
</protein>
<dbReference type="GO" id="GO:0005304">
    <property type="term" value="F:L-valine transmembrane transporter activity"/>
    <property type="evidence" value="ECO:0007669"/>
    <property type="project" value="TreeGrafter"/>
</dbReference>
<keyword evidence="8 9" id="KW-0472">Membrane</keyword>
<feature type="transmembrane region" description="Helical" evidence="9">
    <location>
        <begin position="184"/>
        <end position="203"/>
    </location>
</feature>
<evidence type="ECO:0000313" key="10">
    <source>
        <dbReference type="EMBL" id="SHG87025.1"/>
    </source>
</evidence>
<keyword evidence="4" id="KW-1003">Cell membrane</keyword>
<organism evidence="10 11">
    <name type="scientific">Winogradskyella jejuensis</name>
    <dbReference type="NCBI Taxonomy" id="1089305"/>
    <lineage>
        <taxon>Bacteria</taxon>
        <taxon>Pseudomonadati</taxon>
        <taxon>Bacteroidota</taxon>
        <taxon>Flavobacteriia</taxon>
        <taxon>Flavobacteriales</taxon>
        <taxon>Flavobacteriaceae</taxon>
        <taxon>Winogradskyella</taxon>
    </lineage>
</organism>
<dbReference type="OrthoDB" id="9783920at2"/>
<evidence type="ECO:0000256" key="8">
    <source>
        <dbReference type="ARBA" id="ARBA00023136"/>
    </source>
</evidence>
<keyword evidence="5 9" id="KW-0812">Transmembrane</keyword>
<feature type="transmembrane region" description="Helical" evidence="9">
    <location>
        <begin position="362"/>
        <end position="382"/>
    </location>
</feature>
<feature type="transmembrane region" description="Helical" evidence="9">
    <location>
        <begin position="272"/>
        <end position="295"/>
    </location>
</feature>
<keyword evidence="11" id="KW-1185">Reference proteome</keyword>
<dbReference type="PANTHER" id="PTHR30588:SF0">
    <property type="entry name" value="BRANCHED-CHAIN AMINO ACID PERMEASE BRNQ"/>
    <property type="match status" value="1"/>
</dbReference>
<feature type="transmembrane region" description="Helical" evidence="9">
    <location>
        <begin position="38"/>
        <end position="61"/>
    </location>
</feature>
<dbReference type="InterPro" id="IPR004685">
    <property type="entry name" value="Brnchd-chn_aa_trnsp_Livcs"/>
</dbReference>
<evidence type="ECO:0000256" key="5">
    <source>
        <dbReference type="ARBA" id="ARBA00022692"/>
    </source>
</evidence>
<name>A0A1M5NC24_9FLAO</name>
<evidence type="ECO:0000313" key="11">
    <source>
        <dbReference type="Proteomes" id="UP000184522"/>
    </source>
</evidence>
<feature type="transmembrane region" description="Helical" evidence="9">
    <location>
        <begin position="143"/>
        <end position="164"/>
    </location>
</feature>
<dbReference type="RefSeq" id="WP_073084125.1">
    <property type="nucleotide sequence ID" value="NZ_FQWS01000001.1"/>
</dbReference>
<dbReference type="GO" id="GO:0015820">
    <property type="term" value="P:L-leucine transport"/>
    <property type="evidence" value="ECO:0007669"/>
    <property type="project" value="TreeGrafter"/>
</dbReference>
<feature type="transmembrane region" description="Helical" evidence="9">
    <location>
        <begin position="113"/>
        <end position="131"/>
    </location>
</feature>
<feature type="transmembrane region" description="Helical" evidence="9">
    <location>
        <begin position="73"/>
        <end position="93"/>
    </location>
</feature>
<accession>A0A1M5NC24</accession>
<feature type="transmembrane region" description="Helical" evidence="9">
    <location>
        <begin position="332"/>
        <end position="350"/>
    </location>
</feature>
<dbReference type="AlphaFoldDB" id="A0A1M5NC24"/>
<reference evidence="11" key="1">
    <citation type="submission" date="2016-11" db="EMBL/GenBank/DDBJ databases">
        <authorList>
            <person name="Varghese N."/>
            <person name="Submissions S."/>
        </authorList>
    </citation>
    <scope>NUCLEOTIDE SEQUENCE [LARGE SCALE GENOMIC DNA]</scope>
    <source>
        <strain evidence="11">DSM 25330</strain>
    </source>
</reference>
<evidence type="ECO:0000256" key="2">
    <source>
        <dbReference type="ARBA" id="ARBA00008540"/>
    </source>
</evidence>
<comment type="similarity">
    <text evidence="2">Belongs to the branched chain amino acid transporter family.</text>
</comment>
<dbReference type="PANTHER" id="PTHR30588">
    <property type="entry name" value="BRANCHED-CHAIN AMINO ACID TRANSPORT SYSTEM 2 CARRIER PROTEIN"/>
    <property type="match status" value="1"/>
</dbReference>
<proteinExistence type="inferred from homology"/>
<feature type="transmembrane region" description="Helical" evidence="9">
    <location>
        <begin position="7"/>
        <end position="26"/>
    </location>
</feature>
<dbReference type="NCBIfam" id="TIGR00796">
    <property type="entry name" value="livcs"/>
    <property type="match status" value="1"/>
</dbReference>
<feature type="transmembrane region" description="Helical" evidence="9">
    <location>
        <begin position="307"/>
        <end position="326"/>
    </location>
</feature>
<dbReference type="GO" id="GO:0015190">
    <property type="term" value="F:L-leucine transmembrane transporter activity"/>
    <property type="evidence" value="ECO:0007669"/>
    <property type="project" value="TreeGrafter"/>
</dbReference>
<dbReference type="GO" id="GO:0015818">
    <property type="term" value="P:isoleucine transport"/>
    <property type="evidence" value="ECO:0007669"/>
    <property type="project" value="TreeGrafter"/>
</dbReference>
<evidence type="ECO:0000256" key="1">
    <source>
        <dbReference type="ARBA" id="ARBA00004651"/>
    </source>
</evidence>
<sequence>MNRTKEIWMSGFALFSMFFGAGNLILPPLLGFKALDQWLIVALGFAITAVVIPIMAIYAHAKLQGTLYDFGKKVSPLFSTVYCVLIYIIAIALPAPRTASVTHEMAIQPFFETPTLLTSTIYFLLVLVFVLNRSKVLSIIGKFLTPLIVLILLLIISIGIFSDASIANSGVSGAPLVDGILEGYQTFDAVGGVVVGAVLIISLNLRGHNGFEEKKELIKKSGLIAGTGLFVIYAGLIVVGALYSSYFPSDIDRTALLAGLSLETLGSIGRTFLSVLVALACFTTAVGIITGTADYFKGLFGNSQKAYITTGVIGCVIGIIVGSYNVGFIIDIALPALMFIYPITIILILLNTVPSKWASPLVFKTVVLATFIFSIPDFLKFLVNPKQLEPIVNSIPLAQHSLGWVLPALAAFILTNLFQKTSTARSDS</sequence>
<gene>
    <name evidence="10" type="ORF">SAMN05444148_1151</name>
</gene>
<keyword evidence="3" id="KW-0813">Transport</keyword>
<evidence type="ECO:0000256" key="9">
    <source>
        <dbReference type="SAM" id="Phobius"/>
    </source>
</evidence>
<dbReference type="Pfam" id="PF05525">
    <property type="entry name" value="Branch_AA_trans"/>
    <property type="match status" value="1"/>
</dbReference>
<dbReference type="GO" id="GO:0015188">
    <property type="term" value="F:L-isoleucine transmembrane transporter activity"/>
    <property type="evidence" value="ECO:0007669"/>
    <property type="project" value="TreeGrafter"/>
</dbReference>
<dbReference type="EMBL" id="FQWS01000001">
    <property type="protein sequence ID" value="SHG87025.1"/>
    <property type="molecule type" value="Genomic_DNA"/>
</dbReference>
<evidence type="ECO:0000256" key="4">
    <source>
        <dbReference type="ARBA" id="ARBA00022475"/>
    </source>
</evidence>
<feature type="transmembrane region" description="Helical" evidence="9">
    <location>
        <begin position="402"/>
        <end position="418"/>
    </location>
</feature>